<dbReference type="AlphaFoldDB" id="A0A8T0GZX4"/>
<keyword evidence="6" id="KW-0560">Oxidoreductase</keyword>
<dbReference type="SUPFAM" id="SSF48264">
    <property type="entry name" value="Cytochrome P450"/>
    <property type="match status" value="1"/>
</dbReference>
<evidence type="ECO:0000256" key="8">
    <source>
        <dbReference type="ARBA" id="ARBA00023136"/>
    </source>
</evidence>
<keyword evidence="3 10" id="KW-0812">Transmembrane</keyword>
<evidence type="ECO:0000256" key="10">
    <source>
        <dbReference type="SAM" id="Phobius"/>
    </source>
</evidence>
<keyword evidence="2 9" id="KW-0349">Heme</keyword>
<dbReference type="GO" id="GO:0020037">
    <property type="term" value="F:heme binding"/>
    <property type="evidence" value="ECO:0007669"/>
    <property type="project" value="InterPro"/>
</dbReference>
<evidence type="ECO:0000256" key="7">
    <source>
        <dbReference type="ARBA" id="ARBA00023004"/>
    </source>
</evidence>
<name>A0A8T0GZX4_CERPU</name>
<dbReference type="GO" id="GO:0005506">
    <property type="term" value="F:iron ion binding"/>
    <property type="evidence" value="ECO:0007669"/>
    <property type="project" value="InterPro"/>
</dbReference>
<protein>
    <recommendedName>
        <fullName evidence="13">Cytochrome P450 monooxygenase</fullName>
    </recommendedName>
</protein>
<dbReference type="GO" id="GO:0016705">
    <property type="term" value="F:oxidoreductase activity, acting on paired donors, with incorporation or reduction of molecular oxygen"/>
    <property type="evidence" value="ECO:0007669"/>
    <property type="project" value="InterPro"/>
</dbReference>
<evidence type="ECO:0000256" key="3">
    <source>
        <dbReference type="ARBA" id="ARBA00022692"/>
    </source>
</evidence>
<evidence type="ECO:0000256" key="5">
    <source>
        <dbReference type="ARBA" id="ARBA00022989"/>
    </source>
</evidence>
<dbReference type="GO" id="GO:0016020">
    <property type="term" value="C:membrane"/>
    <property type="evidence" value="ECO:0007669"/>
    <property type="project" value="UniProtKB-SubCell"/>
</dbReference>
<accession>A0A8T0GZX4</accession>
<dbReference type="InterPro" id="IPR002401">
    <property type="entry name" value="Cyt_P450_E_grp-I"/>
</dbReference>
<evidence type="ECO:0000256" key="9">
    <source>
        <dbReference type="PIRSR" id="PIRSR602401-1"/>
    </source>
</evidence>
<dbReference type="PRINTS" id="PR00463">
    <property type="entry name" value="EP450I"/>
</dbReference>
<evidence type="ECO:0000256" key="4">
    <source>
        <dbReference type="ARBA" id="ARBA00022723"/>
    </source>
</evidence>
<dbReference type="PRINTS" id="PR00385">
    <property type="entry name" value="P450"/>
</dbReference>
<dbReference type="EMBL" id="CM026429">
    <property type="protein sequence ID" value="KAG0563664.1"/>
    <property type="molecule type" value="Genomic_DNA"/>
</dbReference>
<keyword evidence="5 10" id="KW-1133">Transmembrane helix</keyword>
<proteinExistence type="predicted"/>
<evidence type="ECO:0000256" key="6">
    <source>
        <dbReference type="ARBA" id="ARBA00023002"/>
    </source>
</evidence>
<evidence type="ECO:0000256" key="2">
    <source>
        <dbReference type="ARBA" id="ARBA00022617"/>
    </source>
</evidence>
<dbReference type="InterPro" id="IPR001128">
    <property type="entry name" value="Cyt_P450"/>
</dbReference>
<dbReference type="PANTHER" id="PTHR24282:SF211">
    <property type="entry name" value="CYTOCHROME P450-RELATED"/>
    <property type="match status" value="1"/>
</dbReference>
<dbReference type="EMBL" id="CM026429">
    <property type="protein sequence ID" value="KAG0563662.1"/>
    <property type="molecule type" value="Genomic_DNA"/>
</dbReference>
<dbReference type="InterPro" id="IPR036396">
    <property type="entry name" value="Cyt_P450_sf"/>
</dbReference>
<keyword evidence="4 9" id="KW-0479">Metal-binding</keyword>
<keyword evidence="12" id="KW-1185">Reference proteome</keyword>
<dbReference type="PANTHER" id="PTHR24282">
    <property type="entry name" value="CYTOCHROME P450 FAMILY MEMBER"/>
    <property type="match status" value="1"/>
</dbReference>
<dbReference type="Gene3D" id="1.10.630.10">
    <property type="entry name" value="Cytochrome P450"/>
    <property type="match status" value="1"/>
</dbReference>
<dbReference type="InterPro" id="IPR050665">
    <property type="entry name" value="Cytochrome_P450_Monooxygen"/>
</dbReference>
<dbReference type="Proteomes" id="UP000822688">
    <property type="component" value="Chromosome 8"/>
</dbReference>
<organism evidence="11 12">
    <name type="scientific">Ceratodon purpureus</name>
    <name type="common">Fire moss</name>
    <name type="synonym">Dicranum purpureum</name>
    <dbReference type="NCBI Taxonomy" id="3225"/>
    <lineage>
        <taxon>Eukaryota</taxon>
        <taxon>Viridiplantae</taxon>
        <taxon>Streptophyta</taxon>
        <taxon>Embryophyta</taxon>
        <taxon>Bryophyta</taxon>
        <taxon>Bryophytina</taxon>
        <taxon>Bryopsida</taxon>
        <taxon>Dicranidae</taxon>
        <taxon>Pseudoditrichales</taxon>
        <taxon>Ditrichaceae</taxon>
        <taxon>Ceratodon</taxon>
    </lineage>
</organism>
<evidence type="ECO:0000313" key="12">
    <source>
        <dbReference type="Proteomes" id="UP000822688"/>
    </source>
</evidence>
<keyword evidence="7 9" id="KW-0408">Iron</keyword>
<dbReference type="GO" id="GO:0004497">
    <property type="term" value="F:monooxygenase activity"/>
    <property type="evidence" value="ECO:0007669"/>
    <property type="project" value="InterPro"/>
</dbReference>
<comment type="caution">
    <text evidence="11">The sequence shown here is derived from an EMBL/GenBank/DDBJ whole genome shotgun (WGS) entry which is preliminary data.</text>
</comment>
<comment type="subcellular location">
    <subcellularLocation>
        <location evidence="1">Membrane</location>
    </subcellularLocation>
</comment>
<dbReference type="Pfam" id="PF00067">
    <property type="entry name" value="p450"/>
    <property type="match status" value="1"/>
</dbReference>
<keyword evidence="8 10" id="KW-0472">Membrane</keyword>
<evidence type="ECO:0000256" key="1">
    <source>
        <dbReference type="ARBA" id="ARBA00004370"/>
    </source>
</evidence>
<gene>
    <name evidence="11" type="ORF">KC19_8G049100</name>
</gene>
<feature type="binding site" description="axial binding residue" evidence="9">
    <location>
        <position position="493"/>
    </location>
    <ligand>
        <name>heme</name>
        <dbReference type="ChEBI" id="CHEBI:30413"/>
    </ligand>
    <ligandPart>
        <name>Fe</name>
        <dbReference type="ChEBI" id="CHEBI:18248"/>
    </ligandPart>
</feature>
<feature type="transmembrane region" description="Helical" evidence="10">
    <location>
        <begin position="27"/>
        <end position="52"/>
    </location>
</feature>
<evidence type="ECO:0000313" key="11">
    <source>
        <dbReference type="EMBL" id="KAG0563664.1"/>
    </source>
</evidence>
<comment type="cofactor">
    <cofactor evidence="9">
        <name>heme</name>
        <dbReference type="ChEBI" id="CHEBI:30413"/>
    </cofactor>
</comment>
<evidence type="ECO:0008006" key="13">
    <source>
        <dbReference type="Google" id="ProtNLM"/>
    </source>
</evidence>
<sequence>MESFSVGMQSFGMTILGLLKSEDVRHALVVVVLAFAASSFVTSILRLVKLYFYDPIRISRIMAKQGVRGPPFIPIVGSAHEIGAFEKSFPESMPLEEHYGLLPTVKTQFHLFFPRFGQRFIYYRGPQVKLVSRDPQFAKEVLSLKYGFFERHPDDVAMLQNIVGLGLDNLTGEKWAIERRTLNSFFYQDVLKALVDDMVSSCECELQKWEEACRLGGAVEVSVEEDLNTISNNIIAHTAFSADREKAKEIYRTQRKYVSLLFESLDSGWYWIPGFRYLPTARNRAMTKLRARFDGLLHEVINDRKKAVKKGDSESYGTDLLGMMLAAASDSTDETAPEFNLASVFNNTKLFFFAGQDTVASALTFTLLQLARYPEWQDRARKEVLEVTADSDAFDSDAISRLKVVGMVLNETMRVYPVISSISKMATKDMQIGDLFIPKGLVMEVPLAAFNQDPEIWGEDVHKFNPERFENGVAQACTNPQAFMPFAIGPKSCIGKDFAMMEAKIVIAMVLRRFQLSISPNYKHHPCHSLLTKPKYGLQLIMSRRS</sequence>
<reference evidence="11" key="1">
    <citation type="submission" date="2020-06" db="EMBL/GenBank/DDBJ databases">
        <title>WGS assembly of Ceratodon purpureus strain R40.</title>
        <authorList>
            <person name="Carey S.B."/>
            <person name="Jenkins J."/>
            <person name="Shu S."/>
            <person name="Lovell J.T."/>
            <person name="Sreedasyam A."/>
            <person name="Maumus F."/>
            <person name="Tiley G.P."/>
            <person name="Fernandez-Pozo N."/>
            <person name="Barry K."/>
            <person name="Chen C."/>
            <person name="Wang M."/>
            <person name="Lipzen A."/>
            <person name="Daum C."/>
            <person name="Saski C.A."/>
            <person name="Payton A.C."/>
            <person name="Mcbreen J.C."/>
            <person name="Conrad R.E."/>
            <person name="Kollar L.M."/>
            <person name="Olsson S."/>
            <person name="Huttunen S."/>
            <person name="Landis J.B."/>
            <person name="Wickett N.J."/>
            <person name="Johnson M.G."/>
            <person name="Rensing S.A."/>
            <person name="Grimwood J."/>
            <person name="Schmutz J."/>
            <person name="Mcdaniel S.F."/>
        </authorList>
    </citation>
    <scope>NUCLEOTIDE SEQUENCE</scope>
    <source>
        <strain evidence="11">R40</strain>
    </source>
</reference>